<feature type="non-terminal residue" evidence="1">
    <location>
        <position position="119"/>
    </location>
</feature>
<feature type="non-terminal residue" evidence="1">
    <location>
        <position position="1"/>
    </location>
</feature>
<keyword evidence="2" id="KW-1185">Reference proteome</keyword>
<evidence type="ECO:0008006" key="3">
    <source>
        <dbReference type="Google" id="ProtNLM"/>
    </source>
</evidence>
<dbReference type="EMBL" id="MU129077">
    <property type="protein sequence ID" value="KAF9507556.1"/>
    <property type="molecule type" value="Genomic_DNA"/>
</dbReference>
<dbReference type="AlphaFoldDB" id="A0A9P6AMK8"/>
<organism evidence="1 2">
    <name type="scientific">Hydnum rufescens UP504</name>
    <dbReference type="NCBI Taxonomy" id="1448309"/>
    <lineage>
        <taxon>Eukaryota</taxon>
        <taxon>Fungi</taxon>
        <taxon>Dikarya</taxon>
        <taxon>Basidiomycota</taxon>
        <taxon>Agaricomycotina</taxon>
        <taxon>Agaricomycetes</taxon>
        <taxon>Cantharellales</taxon>
        <taxon>Hydnaceae</taxon>
        <taxon>Hydnum</taxon>
    </lineage>
</organism>
<proteinExistence type="predicted"/>
<sequence length="119" mass="13182">QLSGPLLNEEHETTQQSLYKFQKGHFATGQCDGWKDISKNHLIAFLIRVTHVQDVSAEAKTADNLLQLILNEKDYIEGMLGMKLIGWVSDAGGDSRAACLCLHGLFPNLLIADCYAHQV</sequence>
<reference evidence="1" key="1">
    <citation type="journal article" date="2020" name="Nat. Commun.">
        <title>Large-scale genome sequencing of mycorrhizal fungi provides insights into the early evolution of symbiotic traits.</title>
        <authorList>
            <person name="Miyauchi S."/>
            <person name="Kiss E."/>
            <person name="Kuo A."/>
            <person name="Drula E."/>
            <person name="Kohler A."/>
            <person name="Sanchez-Garcia M."/>
            <person name="Morin E."/>
            <person name="Andreopoulos B."/>
            <person name="Barry K.W."/>
            <person name="Bonito G."/>
            <person name="Buee M."/>
            <person name="Carver A."/>
            <person name="Chen C."/>
            <person name="Cichocki N."/>
            <person name="Clum A."/>
            <person name="Culley D."/>
            <person name="Crous P.W."/>
            <person name="Fauchery L."/>
            <person name="Girlanda M."/>
            <person name="Hayes R.D."/>
            <person name="Keri Z."/>
            <person name="LaButti K."/>
            <person name="Lipzen A."/>
            <person name="Lombard V."/>
            <person name="Magnuson J."/>
            <person name="Maillard F."/>
            <person name="Murat C."/>
            <person name="Nolan M."/>
            <person name="Ohm R.A."/>
            <person name="Pangilinan J."/>
            <person name="Pereira M.F."/>
            <person name="Perotto S."/>
            <person name="Peter M."/>
            <person name="Pfister S."/>
            <person name="Riley R."/>
            <person name="Sitrit Y."/>
            <person name="Stielow J.B."/>
            <person name="Szollosi G."/>
            <person name="Zifcakova L."/>
            <person name="Stursova M."/>
            <person name="Spatafora J.W."/>
            <person name="Tedersoo L."/>
            <person name="Vaario L.M."/>
            <person name="Yamada A."/>
            <person name="Yan M."/>
            <person name="Wang P."/>
            <person name="Xu J."/>
            <person name="Bruns T."/>
            <person name="Baldrian P."/>
            <person name="Vilgalys R."/>
            <person name="Dunand C."/>
            <person name="Henrissat B."/>
            <person name="Grigoriev I.V."/>
            <person name="Hibbett D."/>
            <person name="Nagy L.G."/>
            <person name="Martin F.M."/>
        </authorList>
    </citation>
    <scope>NUCLEOTIDE SEQUENCE</scope>
    <source>
        <strain evidence="1">UP504</strain>
    </source>
</reference>
<evidence type="ECO:0000313" key="2">
    <source>
        <dbReference type="Proteomes" id="UP000886523"/>
    </source>
</evidence>
<gene>
    <name evidence="1" type="ORF">BS47DRAFT_1260095</name>
</gene>
<dbReference type="OrthoDB" id="3257713at2759"/>
<name>A0A9P6AMK8_9AGAM</name>
<dbReference type="Proteomes" id="UP000886523">
    <property type="component" value="Unassembled WGS sequence"/>
</dbReference>
<protein>
    <recommendedName>
        <fullName evidence="3">DUF659 domain-containing protein</fullName>
    </recommendedName>
</protein>
<accession>A0A9P6AMK8</accession>
<comment type="caution">
    <text evidence="1">The sequence shown here is derived from an EMBL/GenBank/DDBJ whole genome shotgun (WGS) entry which is preliminary data.</text>
</comment>
<evidence type="ECO:0000313" key="1">
    <source>
        <dbReference type="EMBL" id="KAF9507556.1"/>
    </source>
</evidence>